<gene>
    <name evidence="2" type="ORF">SAMN04489730_0059</name>
</gene>
<protein>
    <submittedName>
        <fullName evidence="2">Uncharacterized protein</fullName>
    </submittedName>
</protein>
<dbReference type="EMBL" id="FPJG01000001">
    <property type="protein sequence ID" value="SFW11800.1"/>
    <property type="molecule type" value="Genomic_DNA"/>
</dbReference>
<reference evidence="3" key="1">
    <citation type="submission" date="2016-11" db="EMBL/GenBank/DDBJ databases">
        <authorList>
            <person name="Varghese N."/>
            <person name="Submissions S."/>
        </authorList>
    </citation>
    <scope>NUCLEOTIDE SEQUENCE [LARGE SCALE GENOMIC DNA]</scope>
    <source>
        <strain evidence="3">DSM 44671</strain>
    </source>
</reference>
<organism evidence="2 3">
    <name type="scientific">Amycolatopsis australiensis</name>
    <dbReference type="NCBI Taxonomy" id="546364"/>
    <lineage>
        <taxon>Bacteria</taxon>
        <taxon>Bacillati</taxon>
        <taxon>Actinomycetota</taxon>
        <taxon>Actinomycetes</taxon>
        <taxon>Pseudonocardiales</taxon>
        <taxon>Pseudonocardiaceae</taxon>
        <taxon>Amycolatopsis</taxon>
    </lineage>
</organism>
<feature type="transmembrane region" description="Helical" evidence="1">
    <location>
        <begin position="36"/>
        <end position="56"/>
    </location>
</feature>
<name>A0A1K1LLN2_9PSEU</name>
<evidence type="ECO:0000256" key="1">
    <source>
        <dbReference type="SAM" id="Phobius"/>
    </source>
</evidence>
<proteinExistence type="predicted"/>
<keyword evidence="1" id="KW-0812">Transmembrane</keyword>
<dbReference type="AlphaFoldDB" id="A0A1K1LLN2"/>
<accession>A0A1K1LLN2</accession>
<evidence type="ECO:0000313" key="3">
    <source>
        <dbReference type="Proteomes" id="UP000182740"/>
    </source>
</evidence>
<sequence>MSWITMPVTTLTAAPVATTAVNMLRPRLARNPLRTAAVVVAAAVAATRLGFPLAGLDVDGLLPAITNQVLTAAAVLVSVAWLTSVAVRSYRTGRGRAARRPAHRIGTVYRSDDEFVADLGEVRSR</sequence>
<dbReference type="RefSeq" id="WP_072474335.1">
    <property type="nucleotide sequence ID" value="NZ_FPJG01000001.1"/>
</dbReference>
<keyword evidence="3" id="KW-1185">Reference proteome</keyword>
<feature type="transmembrane region" description="Helical" evidence="1">
    <location>
        <begin position="68"/>
        <end position="90"/>
    </location>
</feature>
<keyword evidence="1" id="KW-1133">Transmembrane helix</keyword>
<evidence type="ECO:0000313" key="2">
    <source>
        <dbReference type="EMBL" id="SFW11800.1"/>
    </source>
</evidence>
<dbReference type="Proteomes" id="UP000182740">
    <property type="component" value="Unassembled WGS sequence"/>
</dbReference>
<dbReference type="STRING" id="546364.SAMN04489730_0059"/>
<keyword evidence="1" id="KW-0472">Membrane</keyword>